<organism evidence="1">
    <name type="scientific">Anguilla anguilla</name>
    <name type="common">European freshwater eel</name>
    <name type="synonym">Muraena anguilla</name>
    <dbReference type="NCBI Taxonomy" id="7936"/>
    <lineage>
        <taxon>Eukaryota</taxon>
        <taxon>Metazoa</taxon>
        <taxon>Chordata</taxon>
        <taxon>Craniata</taxon>
        <taxon>Vertebrata</taxon>
        <taxon>Euteleostomi</taxon>
        <taxon>Actinopterygii</taxon>
        <taxon>Neopterygii</taxon>
        <taxon>Teleostei</taxon>
        <taxon>Anguilliformes</taxon>
        <taxon>Anguillidae</taxon>
        <taxon>Anguilla</taxon>
    </lineage>
</organism>
<sequence>MQCNNKKQQCSTHLTEGRHYRMVFLSIFFKLGGVF</sequence>
<name>A0A0E9RG50_ANGAN</name>
<reference evidence="1" key="1">
    <citation type="submission" date="2014-11" db="EMBL/GenBank/DDBJ databases">
        <authorList>
            <person name="Amaro Gonzalez C."/>
        </authorList>
    </citation>
    <scope>NUCLEOTIDE SEQUENCE</scope>
</reference>
<evidence type="ECO:0000313" key="1">
    <source>
        <dbReference type="EMBL" id="JAH28121.1"/>
    </source>
</evidence>
<dbReference type="AlphaFoldDB" id="A0A0E9RG50"/>
<protein>
    <submittedName>
        <fullName evidence="1">Uncharacterized protein</fullName>
    </submittedName>
</protein>
<accession>A0A0E9RG50</accession>
<dbReference type="EMBL" id="GBXM01080456">
    <property type="protein sequence ID" value="JAH28121.1"/>
    <property type="molecule type" value="Transcribed_RNA"/>
</dbReference>
<proteinExistence type="predicted"/>
<reference evidence="1" key="2">
    <citation type="journal article" date="2015" name="Fish Shellfish Immunol.">
        <title>Early steps in the European eel (Anguilla anguilla)-Vibrio vulnificus interaction in the gills: Role of the RtxA13 toxin.</title>
        <authorList>
            <person name="Callol A."/>
            <person name="Pajuelo D."/>
            <person name="Ebbesson L."/>
            <person name="Teles M."/>
            <person name="MacKenzie S."/>
            <person name="Amaro C."/>
        </authorList>
    </citation>
    <scope>NUCLEOTIDE SEQUENCE</scope>
</reference>